<evidence type="ECO:0000256" key="5">
    <source>
        <dbReference type="ARBA" id="ARBA00022989"/>
    </source>
</evidence>
<keyword evidence="5 8" id="KW-1133">Transmembrane helix</keyword>
<keyword evidence="6 8" id="KW-0472">Membrane</keyword>
<dbReference type="AlphaFoldDB" id="A0AAF0DE83"/>
<sequence length="449" mass="50838">MANGYGVGLCFMWHTIWSAALLVFNDVQGEFKRIERIFEICKVSLNGANSTANGTGRQITKDARYRSRQSGETEAYLPSHSTKSESPPKDAVGEPTNNAQYSASYRWQPYPKTFSHRLTWVLDLSMSSFRGVGWNWGNPTLPAVVQGTTATKSTLKSALMTTAIYYMGLDVLKVLMMKDPYFWGLVDSPPPHFFAFFGQFAGFFSHIYRHLFTCLGILFALENLYGYMCIIYLSIALSLGPRTRITVPIEAPWLYPPLFGPCMVAVLDDGLAGAWGKWWHQTFRFGFVSPSDWIFTRLPRFLQKKSTSFVLRVIIAFTLSGLLHACGSHTQLAATYPLSGVFLFFVLQIPGVVLQQLVAYLCTRLPIRFPRWSKRLANLAFVVVWILLTGPFAADDFSRGGIWLFEPVPFSPLRALGFGAPDEGWLCWHGKWIRAWKGERWWQQGIQIL</sequence>
<feature type="transmembrane region" description="Helical" evidence="8">
    <location>
        <begin position="224"/>
        <end position="241"/>
    </location>
</feature>
<proteinExistence type="inferred from homology"/>
<dbReference type="EMBL" id="CP120627">
    <property type="protein sequence ID" value="WEW56603.1"/>
    <property type="molecule type" value="Genomic_DNA"/>
</dbReference>
<dbReference type="InterPro" id="IPR044851">
    <property type="entry name" value="Wax_synthase"/>
</dbReference>
<feature type="transmembrane region" description="Helical" evidence="8">
    <location>
        <begin position="309"/>
        <end position="330"/>
    </location>
</feature>
<dbReference type="PANTHER" id="PTHR31595">
    <property type="entry name" value="LONG-CHAIN-ALCOHOL O-FATTY-ACYLTRANSFERASE 3-RELATED"/>
    <property type="match status" value="1"/>
</dbReference>
<dbReference type="GO" id="GO:0008374">
    <property type="term" value="F:O-acyltransferase activity"/>
    <property type="evidence" value="ECO:0007669"/>
    <property type="project" value="InterPro"/>
</dbReference>
<accession>A0AAF0DE83</accession>
<comment type="similarity">
    <text evidence="2">Belongs to the wax synthase family.</text>
</comment>
<dbReference type="GO" id="GO:0016020">
    <property type="term" value="C:membrane"/>
    <property type="evidence" value="ECO:0007669"/>
    <property type="project" value="UniProtKB-SubCell"/>
</dbReference>
<evidence type="ECO:0000256" key="2">
    <source>
        <dbReference type="ARBA" id="ARBA00007282"/>
    </source>
</evidence>
<evidence type="ECO:0000256" key="3">
    <source>
        <dbReference type="ARBA" id="ARBA00022679"/>
    </source>
</evidence>
<keyword evidence="11" id="KW-1185">Reference proteome</keyword>
<protein>
    <recommendedName>
        <fullName evidence="9">Wax synthase domain-containing protein</fullName>
    </recommendedName>
</protein>
<keyword evidence="4 8" id="KW-0812">Transmembrane</keyword>
<organism evidence="10 11">
    <name type="scientific">Emydomyces testavorans</name>
    <dbReference type="NCBI Taxonomy" id="2070801"/>
    <lineage>
        <taxon>Eukaryota</taxon>
        <taxon>Fungi</taxon>
        <taxon>Dikarya</taxon>
        <taxon>Ascomycota</taxon>
        <taxon>Pezizomycotina</taxon>
        <taxon>Eurotiomycetes</taxon>
        <taxon>Eurotiomycetidae</taxon>
        <taxon>Onygenales</taxon>
        <taxon>Nannizziopsiaceae</taxon>
        <taxon>Emydomyces</taxon>
    </lineage>
</organism>
<feature type="compositionally biased region" description="Basic and acidic residues" evidence="7">
    <location>
        <begin position="59"/>
        <end position="71"/>
    </location>
</feature>
<feature type="region of interest" description="Disordered" evidence="7">
    <location>
        <begin position="51"/>
        <end position="95"/>
    </location>
</feature>
<feature type="transmembrane region" description="Helical" evidence="8">
    <location>
        <begin position="375"/>
        <end position="394"/>
    </location>
</feature>
<dbReference type="GO" id="GO:0006629">
    <property type="term" value="P:lipid metabolic process"/>
    <property type="evidence" value="ECO:0007669"/>
    <property type="project" value="InterPro"/>
</dbReference>
<evidence type="ECO:0000313" key="10">
    <source>
        <dbReference type="EMBL" id="WEW56603.1"/>
    </source>
</evidence>
<evidence type="ECO:0000256" key="6">
    <source>
        <dbReference type="ARBA" id="ARBA00023136"/>
    </source>
</evidence>
<evidence type="ECO:0000256" key="8">
    <source>
        <dbReference type="SAM" id="Phobius"/>
    </source>
</evidence>
<evidence type="ECO:0000256" key="1">
    <source>
        <dbReference type="ARBA" id="ARBA00004141"/>
    </source>
</evidence>
<evidence type="ECO:0000313" key="11">
    <source>
        <dbReference type="Proteomes" id="UP001219355"/>
    </source>
</evidence>
<dbReference type="InterPro" id="IPR032805">
    <property type="entry name" value="Wax_synthase_dom"/>
</dbReference>
<evidence type="ECO:0000256" key="4">
    <source>
        <dbReference type="ARBA" id="ARBA00022692"/>
    </source>
</evidence>
<gene>
    <name evidence="10" type="ORF">PRK78_002050</name>
</gene>
<feature type="domain" description="Wax synthase" evidence="9">
    <location>
        <begin position="255"/>
        <end position="347"/>
    </location>
</feature>
<keyword evidence="3" id="KW-0808">Transferase</keyword>
<feature type="compositionally biased region" description="Basic and acidic residues" evidence="7">
    <location>
        <begin position="82"/>
        <end position="92"/>
    </location>
</feature>
<dbReference type="Pfam" id="PF13813">
    <property type="entry name" value="MBOAT_2"/>
    <property type="match status" value="1"/>
</dbReference>
<dbReference type="Proteomes" id="UP001219355">
    <property type="component" value="Chromosome 1"/>
</dbReference>
<reference evidence="10" key="1">
    <citation type="submission" date="2023-03" db="EMBL/GenBank/DDBJ databases">
        <title>Emydomyces testavorans Genome Sequence.</title>
        <authorList>
            <person name="Hoyer L."/>
        </authorList>
    </citation>
    <scope>NUCLEOTIDE SEQUENCE</scope>
    <source>
        <strain evidence="10">16-2883</strain>
    </source>
</reference>
<dbReference type="PANTHER" id="PTHR31595:SF67">
    <property type="entry name" value="WAX SYNTHASE DOMAIN-CONTAINING PROTEIN"/>
    <property type="match status" value="1"/>
</dbReference>
<evidence type="ECO:0000256" key="7">
    <source>
        <dbReference type="SAM" id="MobiDB-lite"/>
    </source>
</evidence>
<name>A0AAF0DE83_9EURO</name>
<feature type="transmembrane region" description="Helical" evidence="8">
    <location>
        <begin position="6"/>
        <end position="24"/>
    </location>
</feature>
<feature type="transmembrane region" description="Helical" evidence="8">
    <location>
        <begin position="342"/>
        <end position="363"/>
    </location>
</feature>
<feature type="transmembrane region" description="Helical" evidence="8">
    <location>
        <begin position="192"/>
        <end position="212"/>
    </location>
</feature>
<comment type="subcellular location">
    <subcellularLocation>
        <location evidence="1">Membrane</location>
        <topology evidence="1">Multi-pass membrane protein</topology>
    </subcellularLocation>
</comment>
<evidence type="ECO:0000259" key="9">
    <source>
        <dbReference type="Pfam" id="PF13813"/>
    </source>
</evidence>